<dbReference type="Gene3D" id="2.40.160.10">
    <property type="entry name" value="Porin"/>
    <property type="match status" value="1"/>
</dbReference>
<accession>A0AAV7YPZ9</accession>
<dbReference type="InterPro" id="IPR023614">
    <property type="entry name" value="Porin_dom_sf"/>
</dbReference>
<evidence type="ECO:0000313" key="2">
    <source>
        <dbReference type="Proteomes" id="UP001146793"/>
    </source>
</evidence>
<name>A0AAV7YPZ9_9EUKA</name>
<dbReference type="Proteomes" id="UP001146793">
    <property type="component" value="Unassembled WGS sequence"/>
</dbReference>
<comment type="caution">
    <text evidence="1">The sequence shown here is derived from an EMBL/GenBank/DDBJ whole genome shotgun (WGS) entry which is preliminary data.</text>
</comment>
<organism evidence="1 2">
    <name type="scientific">Anaeramoeba flamelloides</name>
    <dbReference type="NCBI Taxonomy" id="1746091"/>
    <lineage>
        <taxon>Eukaryota</taxon>
        <taxon>Metamonada</taxon>
        <taxon>Anaeramoebidae</taxon>
        <taxon>Anaeramoeba</taxon>
    </lineage>
</organism>
<proteinExistence type="predicted"/>
<dbReference type="EMBL" id="JANTQA010000047">
    <property type="protein sequence ID" value="KAJ3431862.1"/>
    <property type="molecule type" value="Genomic_DNA"/>
</dbReference>
<evidence type="ECO:0000313" key="1">
    <source>
        <dbReference type="EMBL" id="KAJ3431862.1"/>
    </source>
</evidence>
<sequence length="297" mass="32652">MHTNWKSIPYSSIGLLNKKTLGGYPTNYNIKIRTNAPLGPAVEDSITLVKNSENYEFSVQTTAQIQVTNNLTIIPSVSSNTFLTNILYKPFNNNNLQLGAIGQINPKVGRAWCTYNQGSFNLGIASDLPNKKIKFSSATNLAGVTVGLVSEVELSLFKNKNKSDKKNCGPISSLDLAAQYQLSNDIVFGAFIRNFFNQMELFGNYQINKSTSIGTKISYSLKSKKSFPVAIGITKSLNSQLSVRCKMEDLKTISLGCKYVPSKKFSYTFGVSANVHDLKDIKQCKCGVAINCDFSNN</sequence>
<gene>
    <name evidence="1" type="ORF">M0812_20786</name>
</gene>
<protein>
    <submittedName>
        <fullName evidence="1">Uncharacterized protein</fullName>
    </submittedName>
</protein>
<dbReference type="AlphaFoldDB" id="A0AAV7YPZ9"/>
<reference evidence="1" key="1">
    <citation type="submission" date="2022-08" db="EMBL/GenBank/DDBJ databases">
        <title>Novel sulphate-reducing endosymbionts in the free-living metamonad Anaeramoeba.</title>
        <authorList>
            <person name="Jerlstrom-Hultqvist J."/>
            <person name="Cepicka I."/>
            <person name="Gallot-Lavallee L."/>
            <person name="Salas-Leiva D."/>
            <person name="Curtis B.A."/>
            <person name="Zahonova K."/>
            <person name="Pipaliya S."/>
            <person name="Dacks J."/>
            <person name="Roger A.J."/>
        </authorList>
    </citation>
    <scope>NUCLEOTIDE SEQUENCE</scope>
    <source>
        <strain evidence="1">Busselton2</strain>
    </source>
</reference>